<dbReference type="InterPro" id="IPR052055">
    <property type="entry name" value="Hepadnavirus_pol/RT"/>
</dbReference>
<keyword evidence="2" id="KW-1185">Reference proteome</keyword>
<dbReference type="PANTHER" id="PTHR33050:SF7">
    <property type="entry name" value="RIBONUCLEASE H"/>
    <property type="match status" value="1"/>
</dbReference>
<gene>
    <name evidence="1" type="ORF">SNE40_009604</name>
</gene>
<reference evidence="1 2" key="1">
    <citation type="submission" date="2024-01" db="EMBL/GenBank/DDBJ databases">
        <title>The genome of the rayed Mediterranean limpet Patella caerulea (Linnaeus, 1758).</title>
        <authorList>
            <person name="Anh-Thu Weber A."/>
            <person name="Halstead-Nussloch G."/>
        </authorList>
    </citation>
    <scope>NUCLEOTIDE SEQUENCE [LARGE SCALE GENOMIC DNA]</scope>
    <source>
        <strain evidence="1">AATW-2023a</strain>
        <tissue evidence="1">Whole specimen</tissue>
    </source>
</reference>
<dbReference type="PANTHER" id="PTHR33050">
    <property type="entry name" value="REVERSE TRANSCRIPTASE DOMAIN-CONTAINING PROTEIN"/>
    <property type="match status" value="1"/>
</dbReference>
<comment type="caution">
    <text evidence="1">The sequence shown here is derived from an EMBL/GenBank/DDBJ whole genome shotgun (WGS) entry which is preliminary data.</text>
</comment>
<dbReference type="AlphaFoldDB" id="A0AAN8JSI5"/>
<evidence type="ECO:0000313" key="1">
    <source>
        <dbReference type="EMBL" id="KAK6181821.1"/>
    </source>
</evidence>
<accession>A0AAN8JSI5</accession>
<evidence type="ECO:0000313" key="2">
    <source>
        <dbReference type="Proteomes" id="UP001347796"/>
    </source>
</evidence>
<protein>
    <submittedName>
        <fullName evidence="1">Uncharacterized protein</fullName>
    </submittedName>
</protein>
<sequence>MTFLGKEYNTALITVRIPADKLEETYILLLSFRDRTRFSKRALQKLIGKLAFVSECVRSGRLFISRMLCTLP</sequence>
<name>A0AAN8JSI5_PATCE</name>
<dbReference type="EMBL" id="JAZGQO010000007">
    <property type="protein sequence ID" value="KAK6181821.1"/>
    <property type="molecule type" value="Genomic_DNA"/>
</dbReference>
<proteinExistence type="predicted"/>
<organism evidence="1 2">
    <name type="scientific">Patella caerulea</name>
    <name type="common">Rayed Mediterranean limpet</name>
    <dbReference type="NCBI Taxonomy" id="87958"/>
    <lineage>
        <taxon>Eukaryota</taxon>
        <taxon>Metazoa</taxon>
        <taxon>Spiralia</taxon>
        <taxon>Lophotrochozoa</taxon>
        <taxon>Mollusca</taxon>
        <taxon>Gastropoda</taxon>
        <taxon>Patellogastropoda</taxon>
        <taxon>Patelloidea</taxon>
        <taxon>Patellidae</taxon>
        <taxon>Patella</taxon>
    </lineage>
</organism>
<dbReference type="Proteomes" id="UP001347796">
    <property type="component" value="Unassembled WGS sequence"/>
</dbReference>